<dbReference type="EC" id="2.6.1.42" evidence="7"/>
<keyword evidence="14" id="KW-0808">Transferase</keyword>
<keyword evidence="9" id="KW-0663">Pyridoxal phosphate</keyword>
<dbReference type="InterPro" id="IPR050571">
    <property type="entry name" value="Class-IV_PLP-Dep_Aminotrnsfr"/>
</dbReference>
<dbReference type="GO" id="GO:0009082">
    <property type="term" value="P:branched-chain amino acid biosynthetic process"/>
    <property type="evidence" value="ECO:0007669"/>
    <property type="project" value="UniProtKB-KW"/>
</dbReference>
<evidence type="ECO:0000256" key="3">
    <source>
        <dbReference type="ARBA" id="ARBA00004824"/>
    </source>
</evidence>
<dbReference type="InterPro" id="IPR036038">
    <property type="entry name" value="Aminotransferase-like"/>
</dbReference>
<dbReference type="CDD" id="cd01558">
    <property type="entry name" value="D-AAT_like"/>
    <property type="match status" value="1"/>
</dbReference>
<sequence>MAYVYCDQRFVPEGEASISIFDRGLLFADAIYEVTAVIGGRMVDNDLHLQRLSRSLGEIGIPLPMPLADIEAIQQELISRNALDEGTIYMQVSRGVAKRDFLYADDLKPNLFAFTSARKLTGTKAQADGVAVMLAPDPRWVRRDIKTVMLLGQVMVKQAARAEGYDDVWLVEDGLITEGASASAFIITHDGTVVTRPNSQAILPGCTRRAVLHLCEEQNIRMEERAFSPDEAYGAAEAFLTSASSFVTPVVRIGEKLVGDGSPGPLTRRLQKIYVDIALDDSGQVARA</sequence>
<comment type="caution">
    <text evidence="14">The sequence shown here is derived from an EMBL/GenBank/DDBJ whole genome shotgun (WGS) entry which is preliminary data.</text>
</comment>
<comment type="catalytic activity">
    <reaction evidence="13">
        <text>L-leucine + 2-oxoglutarate = 4-methyl-2-oxopentanoate + L-glutamate</text>
        <dbReference type="Rhea" id="RHEA:18321"/>
        <dbReference type="ChEBI" id="CHEBI:16810"/>
        <dbReference type="ChEBI" id="CHEBI:17865"/>
        <dbReference type="ChEBI" id="CHEBI:29985"/>
        <dbReference type="ChEBI" id="CHEBI:57427"/>
        <dbReference type="EC" id="2.6.1.42"/>
    </reaction>
</comment>
<evidence type="ECO:0000256" key="1">
    <source>
        <dbReference type="ARBA" id="ARBA00001933"/>
    </source>
</evidence>
<dbReference type="GO" id="GO:0004084">
    <property type="term" value="F:branched-chain-amino-acid transaminase activity"/>
    <property type="evidence" value="ECO:0007669"/>
    <property type="project" value="UniProtKB-EC"/>
</dbReference>
<comment type="pathway">
    <text evidence="4">Amino-acid biosynthesis; L-valine biosynthesis; L-valine from pyruvate: step 4/4.</text>
</comment>
<keyword evidence="10" id="KW-0028">Amino-acid biosynthesis</keyword>
<dbReference type="Gene3D" id="3.30.470.10">
    <property type="match status" value="1"/>
</dbReference>
<dbReference type="FunFam" id="3.20.10.10:FF:000002">
    <property type="entry name" value="D-alanine aminotransferase"/>
    <property type="match status" value="1"/>
</dbReference>
<dbReference type="NCBIfam" id="NF005209">
    <property type="entry name" value="PRK06680.1"/>
    <property type="match status" value="1"/>
</dbReference>
<evidence type="ECO:0000256" key="4">
    <source>
        <dbReference type="ARBA" id="ARBA00004931"/>
    </source>
</evidence>
<dbReference type="PANTHER" id="PTHR42743">
    <property type="entry name" value="AMINO-ACID AMINOTRANSFERASE"/>
    <property type="match status" value="1"/>
</dbReference>
<dbReference type="AlphaFoldDB" id="A0A7W9S1N6"/>
<dbReference type="Gene3D" id="3.20.10.10">
    <property type="entry name" value="D-amino Acid Aminotransferase, subunit A, domain 2"/>
    <property type="match status" value="1"/>
</dbReference>
<name>A0A7W9S1N6_9HYPH</name>
<evidence type="ECO:0000256" key="5">
    <source>
        <dbReference type="ARBA" id="ARBA00005072"/>
    </source>
</evidence>
<dbReference type="GO" id="GO:0008652">
    <property type="term" value="P:amino acid biosynthetic process"/>
    <property type="evidence" value="ECO:0007669"/>
    <property type="project" value="UniProtKB-ARBA"/>
</dbReference>
<comment type="catalytic activity">
    <reaction evidence="12">
        <text>L-isoleucine + 2-oxoglutarate = (S)-3-methyl-2-oxopentanoate + L-glutamate</text>
        <dbReference type="Rhea" id="RHEA:24801"/>
        <dbReference type="ChEBI" id="CHEBI:16810"/>
        <dbReference type="ChEBI" id="CHEBI:29985"/>
        <dbReference type="ChEBI" id="CHEBI:35146"/>
        <dbReference type="ChEBI" id="CHEBI:58045"/>
        <dbReference type="EC" id="2.6.1.42"/>
    </reaction>
</comment>
<organism evidence="14 15">
    <name type="scientific">Aquamicrobium lusatiense</name>
    <dbReference type="NCBI Taxonomy" id="89772"/>
    <lineage>
        <taxon>Bacteria</taxon>
        <taxon>Pseudomonadati</taxon>
        <taxon>Pseudomonadota</taxon>
        <taxon>Alphaproteobacteria</taxon>
        <taxon>Hyphomicrobiales</taxon>
        <taxon>Phyllobacteriaceae</taxon>
        <taxon>Aquamicrobium</taxon>
    </lineage>
</organism>
<dbReference type="PANTHER" id="PTHR42743:SF11">
    <property type="entry name" value="AMINODEOXYCHORISMATE LYASE"/>
    <property type="match status" value="1"/>
</dbReference>
<comment type="cofactor">
    <cofactor evidence="1">
        <name>pyridoxal 5'-phosphate</name>
        <dbReference type="ChEBI" id="CHEBI:597326"/>
    </cofactor>
</comment>
<evidence type="ECO:0000256" key="7">
    <source>
        <dbReference type="ARBA" id="ARBA00013053"/>
    </source>
</evidence>
<dbReference type="RefSeq" id="WP_183825979.1">
    <property type="nucleotide sequence ID" value="NZ_JACHEU010000001.1"/>
</dbReference>
<keyword evidence="10" id="KW-0100">Branched-chain amino acid biosynthesis</keyword>
<evidence type="ECO:0000256" key="9">
    <source>
        <dbReference type="ARBA" id="ARBA00022898"/>
    </source>
</evidence>
<accession>A0A7W9S1N6</accession>
<evidence type="ECO:0000256" key="11">
    <source>
        <dbReference type="ARBA" id="ARBA00048212"/>
    </source>
</evidence>
<reference evidence="14 15" key="1">
    <citation type="submission" date="2020-08" db="EMBL/GenBank/DDBJ databases">
        <title>Genomic Encyclopedia of Type Strains, Phase IV (KMG-IV): sequencing the most valuable type-strain genomes for metagenomic binning, comparative biology and taxonomic classification.</title>
        <authorList>
            <person name="Goeker M."/>
        </authorList>
    </citation>
    <scope>NUCLEOTIDE SEQUENCE [LARGE SCALE GENOMIC DNA]</scope>
    <source>
        <strain evidence="14 15">DSM 11099</strain>
    </source>
</reference>
<evidence type="ECO:0000256" key="13">
    <source>
        <dbReference type="ARBA" id="ARBA00049229"/>
    </source>
</evidence>
<evidence type="ECO:0000256" key="2">
    <source>
        <dbReference type="ARBA" id="ARBA00003109"/>
    </source>
</evidence>
<keyword evidence="15" id="KW-1185">Reference proteome</keyword>
<comment type="similarity">
    <text evidence="6">Belongs to the class-IV pyridoxal-phosphate-dependent aminotransferase family.</text>
</comment>
<dbReference type="EMBL" id="JACHEU010000001">
    <property type="protein sequence ID" value="MBB6011333.1"/>
    <property type="molecule type" value="Genomic_DNA"/>
</dbReference>
<dbReference type="Pfam" id="PF01063">
    <property type="entry name" value="Aminotran_4"/>
    <property type="match status" value="1"/>
</dbReference>
<comment type="pathway">
    <text evidence="5">Amino-acid biosynthesis; L-leucine biosynthesis; L-leucine from 3-methyl-2-oxobutanoate: step 4/4.</text>
</comment>
<dbReference type="InterPro" id="IPR001544">
    <property type="entry name" value="Aminotrans_IV"/>
</dbReference>
<evidence type="ECO:0000256" key="6">
    <source>
        <dbReference type="ARBA" id="ARBA00009320"/>
    </source>
</evidence>
<proteinExistence type="inferred from homology"/>
<dbReference type="GO" id="GO:0005829">
    <property type="term" value="C:cytosol"/>
    <property type="evidence" value="ECO:0007669"/>
    <property type="project" value="TreeGrafter"/>
</dbReference>
<evidence type="ECO:0000256" key="10">
    <source>
        <dbReference type="ARBA" id="ARBA00023304"/>
    </source>
</evidence>
<comment type="catalytic activity">
    <reaction evidence="11">
        <text>L-valine + 2-oxoglutarate = 3-methyl-2-oxobutanoate + L-glutamate</text>
        <dbReference type="Rhea" id="RHEA:24813"/>
        <dbReference type="ChEBI" id="CHEBI:11851"/>
        <dbReference type="ChEBI" id="CHEBI:16810"/>
        <dbReference type="ChEBI" id="CHEBI:29985"/>
        <dbReference type="ChEBI" id="CHEBI:57762"/>
        <dbReference type="EC" id="2.6.1.42"/>
    </reaction>
</comment>
<dbReference type="SUPFAM" id="SSF56752">
    <property type="entry name" value="D-aminoacid aminotransferase-like PLP-dependent enzymes"/>
    <property type="match status" value="1"/>
</dbReference>
<dbReference type="Proteomes" id="UP000533306">
    <property type="component" value="Unassembled WGS sequence"/>
</dbReference>
<comment type="pathway">
    <text evidence="3">Amino-acid biosynthesis; L-isoleucine biosynthesis; L-isoleucine from 2-oxobutanoate: step 4/4.</text>
</comment>
<gene>
    <name evidence="14" type="ORF">HNR59_000678</name>
</gene>
<dbReference type="InterPro" id="IPR043131">
    <property type="entry name" value="BCAT-like_N"/>
</dbReference>
<protein>
    <recommendedName>
        <fullName evidence="8">Probable branched-chain-amino-acid aminotransferase</fullName>
        <ecNumber evidence="7">2.6.1.42</ecNumber>
    </recommendedName>
</protein>
<evidence type="ECO:0000256" key="8">
    <source>
        <dbReference type="ARBA" id="ARBA00014472"/>
    </source>
</evidence>
<comment type="function">
    <text evidence="2">Acts on leucine, isoleucine and valine.</text>
</comment>
<keyword evidence="14" id="KW-0032">Aminotransferase</keyword>
<evidence type="ECO:0000256" key="12">
    <source>
        <dbReference type="ARBA" id="ARBA00048798"/>
    </source>
</evidence>
<evidence type="ECO:0000313" key="15">
    <source>
        <dbReference type="Proteomes" id="UP000533306"/>
    </source>
</evidence>
<evidence type="ECO:0000313" key="14">
    <source>
        <dbReference type="EMBL" id="MBB6011333.1"/>
    </source>
</evidence>
<dbReference type="InterPro" id="IPR043132">
    <property type="entry name" value="BCAT-like_C"/>
</dbReference>